<evidence type="ECO:0000259" key="1">
    <source>
        <dbReference type="Pfam" id="PF07035"/>
    </source>
</evidence>
<dbReference type="InterPro" id="IPR009755">
    <property type="entry name" value="RMC1_C"/>
</dbReference>
<dbReference type="VEuPathDB" id="TriTrypDB:TvY486_0706470"/>
<dbReference type="AlphaFoldDB" id="G0TZC7"/>
<organism evidence="2">
    <name type="scientific">Trypanosoma vivax (strain Y486)</name>
    <dbReference type="NCBI Taxonomy" id="1055687"/>
    <lineage>
        <taxon>Eukaryota</taxon>
        <taxon>Discoba</taxon>
        <taxon>Euglenozoa</taxon>
        <taxon>Kinetoplastea</taxon>
        <taxon>Metakinetoplastina</taxon>
        <taxon>Trypanosomatida</taxon>
        <taxon>Trypanosomatidae</taxon>
        <taxon>Trypanosoma</taxon>
        <taxon>Duttonella</taxon>
    </lineage>
</organism>
<accession>G0TZC7</accession>
<dbReference type="GO" id="GO:0005765">
    <property type="term" value="C:lysosomal membrane"/>
    <property type="evidence" value="ECO:0007669"/>
    <property type="project" value="TreeGrafter"/>
</dbReference>
<gene>
    <name evidence="2" type="ORF">TVY486_0706470</name>
</gene>
<name>G0TZC7_TRYVY</name>
<dbReference type="GO" id="GO:0010506">
    <property type="term" value="P:regulation of autophagy"/>
    <property type="evidence" value="ECO:0007669"/>
    <property type="project" value="InterPro"/>
</dbReference>
<sequence length="1021" mass="112036">MAYDVSTTPPFILFKKPLFRFPAGLGTQQGGNASTRSHPRVYVDEVANDVVIISADSHEVHFYHMLLRDTPADSEEGTHARNTASLWEGGGRESKPQQQAPSLDGTIALKMVPTRSDGKPASIRHAKRCPAPVSTHDSGSAYLVALSLDNSAVLFFLCPSQAGEEPLQVREFAKFKCAPNTLRFREEFYPISSFYWTGPLQDDIPPSDHGRARHREPSPPSVVVSSLWYEELGGNFPRHSGLGDPWCPPSCRVLLCVTSISIDVVKVQCGGAGEDSLVLLCRYPTHTDYWHYCSPARAILSVNKLKPCSVKVLLVTSDVGLYRLPPLWLEENQMIATEDEQDPLPSLVPFAACMDPPATRYPLALLELYHQLFVCSMSRHAQGAVLFRYHLPPEGGECASDACFVAHAVLRFDFMLDIKRDPVVLQVVDNVVVLHALRQGLSSAFDVLLGEVEESQGCEQGHGGNSSSLNDGRGRSFEEQFHFGTPNDVETLAHMGNGRSASWMWFSWLTNRLHTGVMERVAVSGGCDLRGKSSLPLFRPLLSAALTPHPHQNGAPMGSDRGDAVYSQEFVLGGLPLLLDRWNGTVRLVWLNPFPLAAVIPRPSRRVQFYLNRMYCAGNVVQSLLYTMLSKMEPLADVGQALEVVATHYSMHEQCVKASAEKRDTPDCSFDFTSPGTHSEDTVANAHGTRCCKMPCIGDVVASPTSLRDGADGQPQESSLCCSNGYLTTQDVLSACTISCTPLTGRVLAADRTIGQFSMEREVFAPLADTVISSDKRSAAILTVAAVNEDSAVTEFHSLRTCIDSCGKVHFARYLFYALMEYARCVMQTGLPLSDGLQNILMRLMPHAAAGSGSLQKLLFPAVISDQLPRAIRLVNMGGEWRQRGVDMLVRMRADTLVIQVLLVEKRLLEAARYLCAVELRNKEETGSSERLISSQLMGDVFQSAVEGVLEEEQRAANSCGESGGGVNTRKRGKKALEFMVVYEMLTSCLLQLSNAEKAVPPQFAVATAKYEQLLLEGITW</sequence>
<dbReference type="Pfam" id="PF07035">
    <property type="entry name" value="RMC1_C"/>
    <property type="match status" value="1"/>
</dbReference>
<dbReference type="InterPro" id="IPR040371">
    <property type="entry name" value="RMC1"/>
</dbReference>
<dbReference type="PANTHER" id="PTHR12897:SF4">
    <property type="entry name" value="REGULATOR OF MON1-CCZ1 COMPLEX"/>
    <property type="match status" value="1"/>
</dbReference>
<feature type="domain" description="Mic1" evidence="1">
    <location>
        <begin position="813"/>
        <end position="917"/>
    </location>
</feature>
<dbReference type="GO" id="GO:0031902">
    <property type="term" value="C:late endosome membrane"/>
    <property type="evidence" value="ECO:0007669"/>
    <property type="project" value="TreeGrafter"/>
</dbReference>
<evidence type="ECO:0000313" key="2">
    <source>
        <dbReference type="EMBL" id="CCC49330.1"/>
    </source>
</evidence>
<dbReference type="EMBL" id="HE573023">
    <property type="protein sequence ID" value="CCC49330.1"/>
    <property type="molecule type" value="Genomic_DNA"/>
</dbReference>
<reference evidence="2" key="1">
    <citation type="journal article" date="2012" name="Proc. Natl. Acad. Sci. U.S.A.">
        <title>Antigenic diversity is generated by distinct evolutionary mechanisms in African trypanosome species.</title>
        <authorList>
            <person name="Jackson A.P."/>
            <person name="Berry A."/>
            <person name="Aslett M."/>
            <person name="Allison H.C."/>
            <person name="Burton P."/>
            <person name="Vavrova-Anderson J."/>
            <person name="Brown R."/>
            <person name="Browne H."/>
            <person name="Corton N."/>
            <person name="Hauser H."/>
            <person name="Gamble J."/>
            <person name="Gilderthorp R."/>
            <person name="Marcello L."/>
            <person name="McQuillan J."/>
            <person name="Otto T.D."/>
            <person name="Quail M.A."/>
            <person name="Sanders M.J."/>
            <person name="van Tonder A."/>
            <person name="Ginger M.L."/>
            <person name="Field M.C."/>
            <person name="Barry J.D."/>
            <person name="Hertz-Fowler C."/>
            <person name="Berriman M."/>
        </authorList>
    </citation>
    <scope>NUCLEOTIDE SEQUENCE</scope>
    <source>
        <strain evidence="2">Y486</strain>
    </source>
</reference>
<dbReference type="GO" id="GO:0035658">
    <property type="term" value="C:Mon1-Ccz1 complex"/>
    <property type="evidence" value="ECO:0007669"/>
    <property type="project" value="InterPro"/>
</dbReference>
<proteinExistence type="predicted"/>
<protein>
    <recommendedName>
        <fullName evidence="1">Mic1 domain-containing protein</fullName>
    </recommendedName>
</protein>
<dbReference type="PANTHER" id="PTHR12897">
    <property type="entry name" value="COLON CANCER-ASSOCIATED PROTEIN MIC1"/>
    <property type="match status" value="1"/>
</dbReference>